<proteinExistence type="predicted"/>
<evidence type="ECO:0000313" key="1">
    <source>
        <dbReference type="EMBL" id="KAK8848266.1"/>
    </source>
</evidence>
<reference evidence="1 2" key="1">
    <citation type="submission" date="2024-04" db="EMBL/GenBank/DDBJ databases">
        <title>Tritrichomonas musculus Genome.</title>
        <authorList>
            <person name="Alves-Ferreira E."/>
            <person name="Grigg M."/>
            <person name="Lorenzi H."/>
            <person name="Galac M."/>
        </authorList>
    </citation>
    <scope>NUCLEOTIDE SEQUENCE [LARGE SCALE GENOMIC DNA]</scope>
    <source>
        <strain evidence="1 2">EAF2021</strain>
    </source>
</reference>
<dbReference type="Gene3D" id="3.40.50.1820">
    <property type="entry name" value="alpha/beta hydrolase"/>
    <property type="match status" value="1"/>
</dbReference>
<organism evidence="1 2">
    <name type="scientific">Tritrichomonas musculus</name>
    <dbReference type="NCBI Taxonomy" id="1915356"/>
    <lineage>
        <taxon>Eukaryota</taxon>
        <taxon>Metamonada</taxon>
        <taxon>Parabasalia</taxon>
        <taxon>Tritrichomonadida</taxon>
        <taxon>Tritrichomonadidae</taxon>
        <taxon>Tritrichomonas</taxon>
    </lineage>
</organism>
<dbReference type="SUPFAM" id="SSF53474">
    <property type="entry name" value="alpha/beta-Hydrolases"/>
    <property type="match status" value="1"/>
</dbReference>
<sequence length="381" mass="43225">MTDDPKADPKYVSVTFALPPPIQQFLVIPSPPCPLEWIKDFTHEILENALIKGDISTFYNMWSDESKTCMTFVQFGRTLAHNYQTYGKFTRIGKVGEPQKMKNDFWFMRVQLFVEDIEFFALISISEDKRLGDFSFGRCCIYHTPDYINNSRFDRIVLNKENPCIVFSKPANVTGQFPTALFIHSVAGKDVNLRMGFCFPLLDYEFLPSNGIGFLRCDFSESMIETSDPIIAMTSKLMEAALMNDDSSKIFLILHSYAANYLNAILKKFPDIVSGVILVNPCWNAPPGSPLTTMTVEQLPKDMPMLALGGGYDQVNPPGEFANWESAMKKVGGESYIYDSCDYFLLACPQKPIPQEYSIFERHVSDVPLRKMAQFIKAHSK</sequence>
<name>A0ABR2HJ82_9EUKA</name>
<accession>A0ABR2HJ82</accession>
<dbReference type="Proteomes" id="UP001470230">
    <property type="component" value="Unassembled WGS sequence"/>
</dbReference>
<keyword evidence="2" id="KW-1185">Reference proteome</keyword>
<dbReference type="InterPro" id="IPR029058">
    <property type="entry name" value="AB_hydrolase_fold"/>
</dbReference>
<dbReference type="EMBL" id="JAPFFF010000027">
    <property type="protein sequence ID" value="KAK8848266.1"/>
    <property type="molecule type" value="Genomic_DNA"/>
</dbReference>
<protein>
    <submittedName>
        <fullName evidence="1">Uncharacterized protein</fullName>
    </submittedName>
</protein>
<comment type="caution">
    <text evidence="1">The sequence shown here is derived from an EMBL/GenBank/DDBJ whole genome shotgun (WGS) entry which is preliminary data.</text>
</comment>
<gene>
    <name evidence="1" type="ORF">M9Y10_019322</name>
</gene>
<evidence type="ECO:0000313" key="2">
    <source>
        <dbReference type="Proteomes" id="UP001470230"/>
    </source>
</evidence>